<reference evidence="1 2" key="1">
    <citation type="journal article" date="2019" name="Int. J. Syst. Evol. Microbiol.">
        <title>The Global Catalogue of Microorganisms (GCM) 10K type strain sequencing project: providing services to taxonomists for standard genome sequencing and annotation.</title>
        <authorList>
            <consortium name="The Broad Institute Genomics Platform"/>
            <consortium name="The Broad Institute Genome Sequencing Center for Infectious Disease"/>
            <person name="Wu L."/>
            <person name="Ma J."/>
        </authorList>
    </citation>
    <scope>NUCLEOTIDE SEQUENCE [LARGE SCALE GENOMIC DNA]</scope>
    <source>
        <strain evidence="1 2">JCM 3367</strain>
    </source>
</reference>
<organism evidence="1 2">
    <name type="scientific">Pilimelia columellifera subsp. columellifera</name>
    <dbReference type="NCBI Taxonomy" id="706583"/>
    <lineage>
        <taxon>Bacteria</taxon>
        <taxon>Bacillati</taxon>
        <taxon>Actinomycetota</taxon>
        <taxon>Actinomycetes</taxon>
        <taxon>Micromonosporales</taxon>
        <taxon>Micromonosporaceae</taxon>
        <taxon>Pilimelia</taxon>
    </lineage>
</organism>
<dbReference type="EMBL" id="BAAARY010000003">
    <property type="protein sequence ID" value="GAA2514767.1"/>
    <property type="molecule type" value="Genomic_DNA"/>
</dbReference>
<evidence type="ECO:0000313" key="1">
    <source>
        <dbReference type="EMBL" id="GAA2514767.1"/>
    </source>
</evidence>
<keyword evidence="2" id="KW-1185">Reference proteome</keyword>
<accession>A0ABN3N6F3</accession>
<name>A0ABN3N6F3_9ACTN</name>
<proteinExistence type="predicted"/>
<evidence type="ECO:0000313" key="2">
    <source>
        <dbReference type="Proteomes" id="UP001499978"/>
    </source>
</evidence>
<dbReference type="Proteomes" id="UP001499978">
    <property type="component" value="Unassembled WGS sequence"/>
</dbReference>
<protein>
    <submittedName>
        <fullName evidence="1">Uncharacterized protein</fullName>
    </submittedName>
</protein>
<comment type="caution">
    <text evidence="1">The sequence shown here is derived from an EMBL/GenBank/DDBJ whole genome shotgun (WGS) entry which is preliminary data.</text>
</comment>
<gene>
    <name evidence="1" type="ORF">GCM10010201_08710</name>
</gene>
<sequence length="295" mass="33103">MPSDLLICSPDQVARRAVAGTTNTAVGENALRLLTTFLILLSDKFSGDPSAESLVALADRADAEMSPIIPDQRLQGLALVGSIVRHEQLDISISLESAFVLLSHLAAQLMRELGLSEHDATLRQRVEDLLEHRRAELNSVLQNMARHEKSDLPRSAAGRMIFWLAQRNDNEFKKSRKEMRSNPAESERLFEIAYCSFRELVRLRFKQKHGYEEVKTFIAGIEKPVWNNITLSSIEAELLVRSALGESGLIDSISDEDIVAIAAQMFVHLAEQLDLPNKMILETIRTVERERFSLG</sequence>